<evidence type="ECO:0000313" key="2">
    <source>
        <dbReference type="Proteomes" id="UP000019092"/>
    </source>
</evidence>
<proteinExistence type="predicted"/>
<gene>
    <name evidence="1" type="ORF">F543_2370</name>
</gene>
<sequence>MQCYSASLRDGGVRTKRIYLHDGKWDLVSIPDANAEQIKRFYASTKGAEYDIAGALGIVLGIAHSKRRYFCSEWIAASLGFANPEKYSPETLAKEILIKYKND</sequence>
<dbReference type="RefSeq" id="WP_197017009.1">
    <property type="nucleotide sequence ID" value="NZ_CP006955.1"/>
</dbReference>
<evidence type="ECO:0000313" key="1">
    <source>
        <dbReference type="EMBL" id="AHG83101.1"/>
    </source>
</evidence>
<keyword evidence="2" id="KW-1185">Reference proteome</keyword>
<reference evidence="1 2" key="1">
    <citation type="submission" date="2013-12" db="EMBL/GenBank/DDBJ databases">
        <title>Annotation of the Bibersteinia trehalosi USDA-ARS-USMARC-189 complete genome.</title>
        <authorList>
            <person name="Harhay G.P."/>
            <person name="McVey S."/>
            <person name="Clawson M.L."/>
            <person name="Bono J."/>
            <person name="Heaton M.P."/>
            <person name="Chitko-Mckown C.G."/>
            <person name="Harhay D.M."/>
            <person name="Smith T.P.L."/>
        </authorList>
    </citation>
    <scope>NUCLEOTIDE SEQUENCE [LARGE SCALE GENOMIC DNA]</scope>
    <source>
        <strain evidence="1 2">USDA-ARS-USMARC-189</strain>
    </source>
</reference>
<dbReference type="EMBL" id="CP006955">
    <property type="protein sequence ID" value="AHG83101.1"/>
    <property type="molecule type" value="Genomic_DNA"/>
</dbReference>
<name>A0ABM5P9X3_BIBTR</name>
<organism evidence="1 2">
    <name type="scientific">Bibersteinia trehalosi USDA-ARS-USMARC-189</name>
    <dbReference type="NCBI Taxonomy" id="1263831"/>
    <lineage>
        <taxon>Bacteria</taxon>
        <taxon>Pseudomonadati</taxon>
        <taxon>Pseudomonadota</taxon>
        <taxon>Gammaproteobacteria</taxon>
        <taxon>Pasteurellales</taxon>
        <taxon>Pasteurellaceae</taxon>
        <taxon>Bibersteinia</taxon>
    </lineage>
</organism>
<protein>
    <submittedName>
        <fullName evidence="1">Cytoplasmic protein</fullName>
    </submittedName>
</protein>
<accession>A0ABM5P9X3</accession>
<dbReference type="Gene3D" id="3.90.1720.10">
    <property type="entry name" value="endopeptidase domain like (from Nostoc punctiforme)"/>
    <property type="match status" value="1"/>
</dbReference>
<dbReference type="Proteomes" id="UP000019092">
    <property type="component" value="Chromosome"/>
</dbReference>